<gene>
    <name evidence="1" type="ORF">SAMEA104305318_04049</name>
</gene>
<evidence type="ECO:0000313" key="1">
    <source>
        <dbReference type="EMBL" id="SST33669.1"/>
    </source>
</evidence>
<protein>
    <submittedName>
        <fullName evidence="1">Uncharacterized protein</fullName>
    </submittedName>
</protein>
<sequence>MVSINELLNKNLDRKYGPIEAHEVIELVRVTRAPESVNNPSMPSVRISTADLHHMVEQAKKFNLWEEWSTKVLATELPYNPYLKPVFTGHSFPRSSMSTDNYEALVRSTLVPVLLPEDKKSFINLNDKVMSFNNLMFDMPDAMVNHLMTGKKLWLYAKNGQVVWYTRAEYEAQTKWNQAEQDAKKKITALFELFNALQQAKPIFDAIDQKKNFSALPFKWFTGVKIVMSGLSAGSWGDGEKSNTVTHLVFDEDYSGSKLVREKNQYLCSAGGLFPADEAKKEFKMKVGEVTVDTVPHLVTCKVCLKRIFTQLALTQSN</sequence>
<organism evidence="1 2">
    <name type="scientific">Acinetobacter baumannii</name>
    <dbReference type="NCBI Taxonomy" id="470"/>
    <lineage>
        <taxon>Bacteria</taxon>
        <taxon>Pseudomonadati</taxon>
        <taxon>Pseudomonadota</taxon>
        <taxon>Gammaproteobacteria</taxon>
        <taxon>Moraxellales</taxon>
        <taxon>Moraxellaceae</taxon>
        <taxon>Acinetobacter</taxon>
        <taxon>Acinetobacter calcoaceticus/baumannii complex</taxon>
    </lineage>
</organism>
<evidence type="ECO:0000313" key="2">
    <source>
        <dbReference type="Proteomes" id="UP000252694"/>
    </source>
</evidence>
<name>A0A333WHC9_ACIBA</name>
<proteinExistence type="predicted"/>
<dbReference type="AlphaFoldDB" id="A0A333WHC9"/>
<reference evidence="1 2" key="1">
    <citation type="submission" date="2018-07" db="EMBL/GenBank/DDBJ databases">
        <authorList>
            <consortium name="Pathogen Informatics"/>
        </authorList>
    </citation>
    <scope>NUCLEOTIDE SEQUENCE [LARGE SCALE GENOMIC DNA]</scope>
    <source>
        <strain evidence="1 2">4300STDY7045823</strain>
    </source>
</reference>
<dbReference type="RefSeq" id="WP_228160841.1">
    <property type="nucleotide sequence ID" value="NZ_CP048828.1"/>
</dbReference>
<dbReference type="EMBL" id="UFMQ01000047">
    <property type="protein sequence ID" value="SST33669.1"/>
    <property type="molecule type" value="Genomic_DNA"/>
</dbReference>
<dbReference type="Proteomes" id="UP000252694">
    <property type="component" value="Unassembled WGS sequence"/>
</dbReference>
<accession>A0A333WHC9</accession>